<gene>
    <name evidence="3" type="ORF">PsB1_0995</name>
</gene>
<dbReference type="InterPro" id="IPR014922">
    <property type="entry name" value="YdhG-like"/>
</dbReference>
<proteinExistence type="predicted"/>
<dbReference type="Proteomes" id="UP001161064">
    <property type="component" value="Unassembled WGS sequence"/>
</dbReference>
<protein>
    <recommendedName>
        <fullName evidence="2">YdhG-like domain-containing protein</fullName>
    </recommendedName>
</protein>
<evidence type="ECO:0000313" key="3">
    <source>
        <dbReference type="EMBL" id="GIU66841.1"/>
    </source>
</evidence>
<evidence type="ECO:0000313" key="4">
    <source>
        <dbReference type="Proteomes" id="UP001161064"/>
    </source>
</evidence>
<accession>A0ABQ4PV44</accession>
<evidence type="ECO:0000259" key="2">
    <source>
        <dbReference type="Pfam" id="PF08818"/>
    </source>
</evidence>
<dbReference type="Pfam" id="PF08818">
    <property type="entry name" value="DUF1801"/>
    <property type="match status" value="1"/>
</dbReference>
<evidence type="ECO:0000256" key="1">
    <source>
        <dbReference type="SAM" id="MobiDB-lite"/>
    </source>
</evidence>
<reference evidence="3" key="2">
    <citation type="journal article" date="2023" name="ISME Commun">
        <title>Characterization of a bloom-associated alphaproteobacterial lineage, 'Candidatus Phycosocius': insights into freshwater algal-bacterial interactions.</title>
        <authorList>
            <person name="Tanabe Y."/>
            <person name="Yamaguchi H."/>
            <person name="Yoshida M."/>
            <person name="Kai A."/>
            <person name="Okazaki Y."/>
        </authorList>
    </citation>
    <scope>NUCLEOTIDE SEQUENCE</scope>
    <source>
        <strain evidence="3">BOTRYCO-1</strain>
    </source>
</reference>
<keyword evidence="4" id="KW-1185">Reference proteome</keyword>
<sequence>MGGMAKANKTKPEPASVDSFLEQIEPSTRRDDGIELTKLFTKVTGQPATLWGSSILGFGSYHYRYESGHSGSAPRVAFSPRKAKLVCYVKLEGVDSEALLLRLGKHTKGKGCLYINKLSDIDLQILEDLISASWRYMAQTYPI</sequence>
<feature type="domain" description="YdhG-like" evidence="2">
    <location>
        <begin position="29"/>
        <end position="132"/>
    </location>
</feature>
<dbReference type="EMBL" id="BPFZ01000005">
    <property type="protein sequence ID" value="GIU66841.1"/>
    <property type="molecule type" value="Genomic_DNA"/>
</dbReference>
<reference evidence="3" key="1">
    <citation type="submission" date="2021-05" db="EMBL/GenBank/DDBJ databases">
        <authorList>
            <person name="Tanabe Y."/>
        </authorList>
    </citation>
    <scope>NUCLEOTIDE SEQUENCE</scope>
    <source>
        <strain evidence="3">BOTRYCO-1</strain>
    </source>
</reference>
<name>A0ABQ4PV44_9PROT</name>
<comment type="caution">
    <text evidence="3">The sequence shown here is derived from an EMBL/GenBank/DDBJ whole genome shotgun (WGS) entry which is preliminary data.</text>
</comment>
<organism evidence="3 4">
    <name type="scientific">Candidatus Phycosocius spiralis</name>
    <dbReference type="NCBI Taxonomy" id="2815099"/>
    <lineage>
        <taxon>Bacteria</taxon>
        <taxon>Pseudomonadati</taxon>
        <taxon>Pseudomonadota</taxon>
        <taxon>Alphaproteobacteria</taxon>
        <taxon>Caulobacterales</taxon>
        <taxon>Caulobacterales incertae sedis</taxon>
        <taxon>Candidatus Phycosocius</taxon>
    </lineage>
</organism>
<feature type="region of interest" description="Disordered" evidence="1">
    <location>
        <begin position="1"/>
        <end position="21"/>
    </location>
</feature>